<evidence type="ECO:0000313" key="2">
    <source>
        <dbReference type="Proteomes" id="UP000294508"/>
    </source>
</evidence>
<proteinExistence type="predicted"/>
<dbReference type="EMBL" id="SLWN01000021">
    <property type="protein sequence ID" value="TCO15724.1"/>
    <property type="molecule type" value="Genomic_DNA"/>
</dbReference>
<keyword evidence="2" id="KW-1185">Reference proteome</keyword>
<dbReference type="SUPFAM" id="SSF47240">
    <property type="entry name" value="Ferritin-like"/>
    <property type="match status" value="1"/>
</dbReference>
<evidence type="ECO:0008006" key="3">
    <source>
        <dbReference type="Google" id="ProtNLM"/>
    </source>
</evidence>
<dbReference type="AlphaFoldDB" id="A0A4R2GXH8"/>
<dbReference type="InterPro" id="IPR009078">
    <property type="entry name" value="Ferritin-like_SF"/>
</dbReference>
<dbReference type="RefSeq" id="WP_158441521.1">
    <property type="nucleotide sequence ID" value="NZ_SLWN01000021.1"/>
</dbReference>
<dbReference type="Gene3D" id="1.20.1260.10">
    <property type="match status" value="1"/>
</dbReference>
<reference evidence="1 2" key="1">
    <citation type="journal article" date="2015" name="Stand. Genomic Sci.">
        <title>Genomic Encyclopedia of Bacterial and Archaeal Type Strains, Phase III: the genomes of soil and plant-associated and newly described type strains.</title>
        <authorList>
            <person name="Whitman W.B."/>
            <person name="Woyke T."/>
            <person name="Klenk H.P."/>
            <person name="Zhou Y."/>
            <person name="Lilburn T.G."/>
            <person name="Beck B.J."/>
            <person name="De Vos P."/>
            <person name="Vandamme P."/>
            <person name="Eisen J.A."/>
            <person name="Garrity G."/>
            <person name="Hugenholtz P."/>
            <person name="Kyrpides N.C."/>
        </authorList>
    </citation>
    <scope>NUCLEOTIDE SEQUENCE [LARGE SCALE GENOMIC DNA]</scope>
    <source>
        <strain evidence="1 2">VKM Ac-2572</strain>
    </source>
</reference>
<accession>A0A4R2GXH8</accession>
<dbReference type="InterPro" id="IPR012347">
    <property type="entry name" value="Ferritin-like"/>
</dbReference>
<name>A0A4R2GXH8_9ACTN</name>
<protein>
    <recommendedName>
        <fullName evidence="3">Ferritin-like protein</fullName>
    </recommendedName>
</protein>
<dbReference type="Proteomes" id="UP000294508">
    <property type="component" value="Unassembled WGS sequence"/>
</dbReference>
<comment type="caution">
    <text evidence="1">The sequence shown here is derived from an EMBL/GenBank/DDBJ whole genome shotgun (WGS) entry which is preliminary data.</text>
</comment>
<evidence type="ECO:0000313" key="1">
    <source>
        <dbReference type="EMBL" id="TCO15724.1"/>
    </source>
</evidence>
<sequence length="49" mass="5478">MVERLTGVVESNQARIGRLGAEDLVSQDLVVGITARLEKHKWMFAAERP</sequence>
<gene>
    <name evidence="1" type="ORF">EV652_12197</name>
</gene>
<organism evidence="1 2">
    <name type="scientific">Kribbella steppae</name>
    <dbReference type="NCBI Taxonomy" id="2512223"/>
    <lineage>
        <taxon>Bacteria</taxon>
        <taxon>Bacillati</taxon>
        <taxon>Actinomycetota</taxon>
        <taxon>Actinomycetes</taxon>
        <taxon>Propionibacteriales</taxon>
        <taxon>Kribbellaceae</taxon>
        <taxon>Kribbella</taxon>
    </lineage>
</organism>
<dbReference type="OrthoDB" id="9797687at2"/>